<dbReference type="GeneTree" id="ENSGT00510000055200"/>
<dbReference type="Proteomes" id="UP000694394">
    <property type="component" value="Chromosome 17"/>
</dbReference>
<proteinExistence type="predicted"/>
<feature type="transmembrane region" description="Helical" evidence="1">
    <location>
        <begin position="24"/>
        <end position="51"/>
    </location>
</feature>
<name>A0A8C5XN77_MICMU</name>
<protein>
    <submittedName>
        <fullName evidence="2">Transmembrane protein 225B</fullName>
    </submittedName>
</protein>
<feature type="transmembrane region" description="Helical" evidence="1">
    <location>
        <begin position="122"/>
        <end position="144"/>
    </location>
</feature>
<organism evidence="2 3">
    <name type="scientific">Microcebus murinus</name>
    <name type="common">Gray mouse lemur</name>
    <name type="synonym">Lemur murinus</name>
    <dbReference type="NCBI Taxonomy" id="30608"/>
    <lineage>
        <taxon>Eukaryota</taxon>
        <taxon>Metazoa</taxon>
        <taxon>Chordata</taxon>
        <taxon>Craniata</taxon>
        <taxon>Vertebrata</taxon>
        <taxon>Euteleostomi</taxon>
        <taxon>Mammalia</taxon>
        <taxon>Eutheria</taxon>
        <taxon>Euarchontoglires</taxon>
        <taxon>Primates</taxon>
        <taxon>Strepsirrhini</taxon>
        <taxon>Lemuriformes</taxon>
        <taxon>Cheirogaleidae</taxon>
        <taxon>Microcebus</taxon>
    </lineage>
</organism>
<gene>
    <name evidence="2" type="primary">TMEM225B</name>
</gene>
<feature type="transmembrane region" description="Helical" evidence="1">
    <location>
        <begin position="83"/>
        <end position="110"/>
    </location>
</feature>
<accession>A0A8C5XN77</accession>
<dbReference type="AlphaFoldDB" id="A0A8C5XN77"/>
<dbReference type="Gene3D" id="1.20.140.150">
    <property type="match status" value="1"/>
</dbReference>
<dbReference type="Ensembl" id="ENSMICT00000045370.2">
    <property type="protein sequence ID" value="ENSMICP00000038123.1"/>
    <property type="gene ID" value="ENSMICG00000029262.2"/>
</dbReference>
<keyword evidence="1" id="KW-0472">Membrane</keyword>
<dbReference type="InterPro" id="IPR033542">
    <property type="entry name" value="TM225"/>
</dbReference>
<reference evidence="2" key="2">
    <citation type="submission" date="2025-08" db="UniProtKB">
        <authorList>
            <consortium name="Ensembl"/>
        </authorList>
    </citation>
    <scope>IDENTIFICATION</scope>
</reference>
<keyword evidence="1" id="KW-0812">Transmembrane</keyword>
<reference evidence="2" key="1">
    <citation type="submission" date="2016-12" db="EMBL/GenBank/DDBJ databases">
        <title>Mouse lemur reference genome and diversity panel.</title>
        <authorList>
            <person name="Harris R."/>
            <person name="Larsen P."/>
            <person name="Liu Y."/>
            <person name="Hughes D.S."/>
            <person name="Murali S."/>
            <person name="Raveendran M."/>
            <person name="Korchina V."/>
            <person name="Wang M."/>
            <person name="Jhangiani S."/>
            <person name="Bandaranaike D."/>
            <person name="Bellair M."/>
            <person name="Blankenburg K."/>
            <person name="Chao H."/>
            <person name="Dahdouli M."/>
            <person name="Dinh H."/>
            <person name="Doddapaneni H."/>
            <person name="English A."/>
            <person name="Firestine M."/>
            <person name="Gnanaolivu R."/>
            <person name="Gross S."/>
            <person name="Hernandez B."/>
            <person name="Javaid M."/>
            <person name="Jayaseelan J."/>
            <person name="Jones J."/>
            <person name="Khan Z."/>
            <person name="Kovar C."/>
            <person name="Kurapati P."/>
            <person name="Le B."/>
            <person name="Lee S."/>
            <person name="Li M."/>
            <person name="Mathew T."/>
            <person name="Narasimhan A."/>
            <person name="Ngo D."/>
            <person name="Nguyen L."/>
            <person name="Okwuonu G."/>
            <person name="Ongeri F."/>
            <person name="Osuji N."/>
            <person name="Pu L.-L."/>
            <person name="Puazo M."/>
            <person name="Quiroz J."/>
            <person name="Raj R."/>
            <person name="Rajbhandari K."/>
            <person name="Reid J.G."/>
            <person name="Santibanez J."/>
            <person name="Sexton D."/>
            <person name="Skinner E."/>
            <person name="Vee V."/>
            <person name="Weissenberger G."/>
            <person name="Wu Y."/>
            <person name="Xin Y."/>
            <person name="Han Y."/>
            <person name="Campbell C."/>
            <person name="Brown A."/>
            <person name="Sullivan B."/>
            <person name="Shelton J."/>
            <person name="Brown S."/>
            <person name="Dudchenko O."/>
            <person name="Machol I."/>
            <person name="Durand N."/>
            <person name="Shamim M."/>
            <person name="Lieberman A."/>
            <person name="Muzny D.M."/>
            <person name="Richards S."/>
            <person name="Yoder A."/>
            <person name="Worley K.C."/>
            <person name="Rogers J."/>
            <person name="Gibbs R.A."/>
        </authorList>
    </citation>
    <scope>NUCLEOTIDE SEQUENCE [LARGE SCALE GENOMIC DNA]</scope>
</reference>
<keyword evidence="3" id="KW-1185">Reference proteome</keyword>
<sequence length="234" mass="26454">MSHLCHHFPLAQVMLTLEEKDMKGFTWAVAPALTCLGYLLILLVSVFPFWVRLMNEESHEVFFSGLFENCFHIKCWKPRPLSIYILLGRVFLLSAVVLAFLTTVIMVSFASELFPRTRKCTFVSAFISFLTGACAFLALVLHALEIQDLRMKPSPPQFFVQWPYYILGFGILLFVVAGVIYLSQEIACPSCHLLPISQNIEESRGSLQLDKLESLGGELSSVQKETLLKEETVI</sequence>
<evidence type="ECO:0000256" key="1">
    <source>
        <dbReference type="SAM" id="Phobius"/>
    </source>
</evidence>
<dbReference type="PANTHER" id="PTHR36477:SF2">
    <property type="entry name" value="TRANSMEMBRANE PROTEIN 225B"/>
    <property type="match status" value="1"/>
</dbReference>
<evidence type="ECO:0000313" key="3">
    <source>
        <dbReference type="Proteomes" id="UP000694394"/>
    </source>
</evidence>
<dbReference type="PANTHER" id="PTHR36477">
    <property type="entry name" value="TRANSMEMBRANE PROTEIN 225"/>
    <property type="match status" value="1"/>
</dbReference>
<evidence type="ECO:0000313" key="2">
    <source>
        <dbReference type="Ensembl" id="ENSMICP00000038123.1"/>
    </source>
</evidence>
<reference evidence="2" key="3">
    <citation type="submission" date="2025-09" db="UniProtKB">
        <authorList>
            <consortium name="Ensembl"/>
        </authorList>
    </citation>
    <scope>IDENTIFICATION</scope>
</reference>
<keyword evidence="1" id="KW-1133">Transmembrane helix</keyword>
<feature type="transmembrane region" description="Helical" evidence="1">
    <location>
        <begin position="164"/>
        <end position="182"/>
    </location>
</feature>
<dbReference type="EMBL" id="ABDC03021057">
    <property type="status" value="NOT_ANNOTATED_CDS"/>
    <property type="molecule type" value="Genomic_DNA"/>
</dbReference>